<name>A0A6A7BW19_9PEZI</name>
<organism evidence="2 3">
    <name type="scientific">Piedraia hortae CBS 480.64</name>
    <dbReference type="NCBI Taxonomy" id="1314780"/>
    <lineage>
        <taxon>Eukaryota</taxon>
        <taxon>Fungi</taxon>
        <taxon>Dikarya</taxon>
        <taxon>Ascomycota</taxon>
        <taxon>Pezizomycotina</taxon>
        <taxon>Dothideomycetes</taxon>
        <taxon>Dothideomycetidae</taxon>
        <taxon>Capnodiales</taxon>
        <taxon>Piedraiaceae</taxon>
        <taxon>Piedraia</taxon>
    </lineage>
</organism>
<keyword evidence="3" id="KW-1185">Reference proteome</keyword>
<evidence type="ECO:0000313" key="2">
    <source>
        <dbReference type="EMBL" id="KAF2859556.1"/>
    </source>
</evidence>
<evidence type="ECO:0000256" key="1">
    <source>
        <dbReference type="SAM" id="MobiDB-lite"/>
    </source>
</evidence>
<proteinExistence type="predicted"/>
<dbReference type="AlphaFoldDB" id="A0A6A7BW19"/>
<accession>A0A6A7BW19</accession>
<dbReference type="EMBL" id="MU005991">
    <property type="protein sequence ID" value="KAF2859556.1"/>
    <property type="molecule type" value="Genomic_DNA"/>
</dbReference>
<feature type="region of interest" description="Disordered" evidence="1">
    <location>
        <begin position="1"/>
        <end position="26"/>
    </location>
</feature>
<evidence type="ECO:0000313" key="3">
    <source>
        <dbReference type="Proteomes" id="UP000799421"/>
    </source>
</evidence>
<dbReference type="Proteomes" id="UP000799421">
    <property type="component" value="Unassembled WGS sequence"/>
</dbReference>
<sequence>MGDHTRSCRNICESHGNPSKDDLRSLTPRIKSFDSPLEPDELRSEAINHGIALHPCPNSHKMVGGGLHLEVVVALVPSVQELMLNWETPAPYFVTKARARCGFVMNFTNPGARRSAFSATRLTSDSGKALRIVCSGTHRIVSSATSGKPFKVLLMRKDGARFGRWTHAVYCTYDTSISVDFTATW</sequence>
<protein>
    <submittedName>
        <fullName evidence="2">Uncharacterized protein</fullName>
    </submittedName>
</protein>
<reference evidence="2" key="1">
    <citation type="journal article" date="2020" name="Stud. Mycol.">
        <title>101 Dothideomycetes genomes: a test case for predicting lifestyles and emergence of pathogens.</title>
        <authorList>
            <person name="Haridas S."/>
            <person name="Albert R."/>
            <person name="Binder M."/>
            <person name="Bloem J."/>
            <person name="Labutti K."/>
            <person name="Salamov A."/>
            <person name="Andreopoulos B."/>
            <person name="Baker S."/>
            <person name="Barry K."/>
            <person name="Bills G."/>
            <person name="Bluhm B."/>
            <person name="Cannon C."/>
            <person name="Castanera R."/>
            <person name="Culley D."/>
            <person name="Daum C."/>
            <person name="Ezra D."/>
            <person name="Gonzalez J."/>
            <person name="Henrissat B."/>
            <person name="Kuo A."/>
            <person name="Liang C."/>
            <person name="Lipzen A."/>
            <person name="Lutzoni F."/>
            <person name="Magnuson J."/>
            <person name="Mondo S."/>
            <person name="Nolan M."/>
            <person name="Ohm R."/>
            <person name="Pangilinan J."/>
            <person name="Park H.-J."/>
            <person name="Ramirez L."/>
            <person name="Alfaro M."/>
            <person name="Sun H."/>
            <person name="Tritt A."/>
            <person name="Yoshinaga Y."/>
            <person name="Zwiers L.-H."/>
            <person name="Turgeon B."/>
            <person name="Goodwin S."/>
            <person name="Spatafora J."/>
            <person name="Crous P."/>
            <person name="Grigoriev I."/>
        </authorList>
    </citation>
    <scope>NUCLEOTIDE SEQUENCE</scope>
    <source>
        <strain evidence="2">CBS 480.64</strain>
    </source>
</reference>
<gene>
    <name evidence="2" type="ORF">K470DRAFT_95959</name>
</gene>